<reference evidence="2 3" key="1">
    <citation type="submission" date="2020-07" db="EMBL/GenBank/DDBJ databases">
        <title>Sequencing the genomes of 1000 actinobacteria strains.</title>
        <authorList>
            <person name="Klenk H.-P."/>
        </authorList>
    </citation>
    <scope>NUCLEOTIDE SEQUENCE [LARGE SCALE GENOMIC DNA]</scope>
    <source>
        <strain evidence="2 3">DSM 19970</strain>
    </source>
</reference>
<evidence type="ECO:0000313" key="3">
    <source>
        <dbReference type="Proteomes" id="UP000547973"/>
    </source>
</evidence>
<evidence type="ECO:0000256" key="1">
    <source>
        <dbReference type="SAM" id="MobiDB-lite"/>
    </source>
</evidence>
<accession>A0A7Y9ZDG2</accession>
<dbReference type="AlphaFoldDB" id="A0A7Y9ZDG2"/>
<dbReference type="OrthoDB" id="9776021at2"/>
<gene>
    <name evidence="2" type="ORF">BKA03_002949</name>
</gene>
<dbReference type="Proteomes" id="UP000547973">
    <property type="component" value="Unassembled WGS sequence"/>
</dbReference>
<evidence type="ECO:0000313" key="2">
    <source>
        <dbReference type="EMBL" id="NYI42830.1"/>
    </source>
</evidence>
<protein>
    <submittedName>
        <fullName evidence="2">Uncharacterized protein</fullName>
    </submittedName>
</protein>
<organism evidence="2 3">
    <name type="scientific">Demequina lutea</name>
    <dbReference type="NCBI Taxonomy" id="431489"/>
    <lineage>
        <taxon>Bacteria</taxon>
        <taxon>Bacillati</taxon>
        <taxon>Actinomycetota</taxon>
        <taxon>Actinomycetes</taxon>
        <taxon>Micrococcales</taxon>
        <taxon>Demequinaceae</taxon>
        <taxon>Demequina</taxon>
    </lineage>
</organism>
<comment type="caution">
    <text evidence="2">The sequence shown here is derived from an EMBL/GenBank/DDBJ whole genome shotgun (WGS) entry which is preliminary data.</text>
</comment>
<dbReference type="EMBL" id="JACBZO010000001">
    <property type="protein sequence ID" value="NYI42830.1"/>
    <property type="molecule type" value="Genomic_DNA"/>
</dbReference>
<feature type="region of interest" description="Disordered" evidence="1">
    <location>
        <begin position="502"/>
        <end position="521"/>
    </location>
</feature>
<proteinExistence type="predicted"/>
<keyword evidence="3" id="KW-1185">Reference proteome</keyword>
<name>A0A7Y9ZDG2_9MICO</name>
<dbReference type="RefSeq" id="WP_152649653.1">
    <property type="nucleotide sequence ID" value="NZ_BBRC01000026.1"/>
</dbReference>
<sequence>MPDLIDSEFEAQESLLNYVADFDGGSIDIDLKTIRPLGVVELREVRASRDYEPGFFVQDTMPKEFAVGQEFAGFRVTLAQRSPDRRSLYLCFAALVKPTWSSDEALTTMESHLCILTWHPDPSDSNKHQSVLGVSCTDNRIKNRVLAILDPEEALTIADVGKLQRVIDSLPRMSVSNVGVRSTNGIQVGVAQYVNYSGRGVDRGLGAASMGLKALGHAMIQLSGDGRSINAGIAVEKGKYWELRHMGLVEYWEWVTALISKYWSPGDPIAQRLLPALARGSRLNEYPDVDVLFAEIDPLLVGDHWRFTETDTALGDVKVRAKLTGGRLQVWATDPAAAVEVYLGTYAPGSQTPEGVEACSVWRGGGYPVELADLFIDHPPTLWLLDGTTIRGAVVYERPRGSSLLNADFVEAWDWSGYEKTSEKGSKERNIPRSKSIHAKVEAHLLELYGDAHVELWHSIASDSAKSSLAHAPFQEVCQQGMKSRRRIIDGTLWSTLAERLPGAGAKTPPSCMSADHRSKRSEPSSVWNRWKAYPITPRTLPLQPAKSSWYNQDSAAARY</sequence>